<proteinExistence type="predicted"/>
<reference evidence="1 2" key="1">
    <citation type="submission" date="2017-04" db="EMBL/GenBank/DDBJ databases">
        <title>Complete genome sequence of Flavobacterium kingsejong AJ004.</title>
        <authorList>
            <person name="Lee P.C."/>
        </authorList>
    </citation>
    <scope>NUCLEOTIDE SEQUENCE [LARGE SCALE GENOMIC DNA]</scope>
    <source>
        <strain evidence="1 2">AJ004</strain>
    </source>
</reference>
<name>A0A2S1LNR1_9FLAO</name>
<dbReference type="EMBL" id="CP020919">
    <property type="protein sequence ID" value="AWG25393.1"/>
    <property type="molecule type" value="Genomic_DNA"/>
</dbReference>
<dbReference type="Proteomes" id="UP000244677">
    <property type="component" value="Chromosome"/>
</dbReference>
<organism evidence="1 2">
    <name type="scientific">Flavobacterium kingsejongi</name>
    <dbReference type="NCBI Taxonomy" id="1678728"/>
    <lineage>
        <taxon>Bacteria</taxon>
        <taxon>Pseudomonadati</taxon>
        <taxon>Bacteroidota</taxon>
        <taxon>Flavobacteriia</taxon>
        <taxon>Flavobacteriales</taxon>
        <taxon>Flavobacteriaceae</taxon>
        <taxon>Flavobacterium</taxon>
    </lineage>
</organism>
<evidence type="ECO:0000313" key="1">
    <source>
        <dbReference type="EMBL" id="AWG25393.1"/>
    </source>
</evidence>
<keyword evidence="2" id="KW-1185">Reference proteome</keyword>
<accession>A0A2S1LNR1</accession>
<gene>
    <name evidence="1" type="ORF">FK004_09145</name>
</gene>
<sequence>MKKLGVVITDGVGYRNFILSDFLSEAGKTFDEVVLLSCLPASIYGTLSSNCRVVEVPVFEETFKTWFFRKAKEVAHLQLHKKNNFGIQDALHTNKSDTKTPRGYATRFLFRLTAILHSEKWIQHYNTLQQITFRNNPTVKGYRELLEKEKFNLLFFTHQRPPFIAPLVYQAEQLKIKTCSFIFSWDNLASKGRMAANFDYFLVWSTLMQQELQEFYSSVKIENIKVVGTPQFEPYVLERYHSSKEYFYTRFSINPLKKTICFSCGDSSTSRNDELYITCIARAIQNKTLPDVNLIVRTSPAEDPIRFSEIVAQFPFIQWNYPQWNLSRTGHQESWSQRIPSEQDSKDLRSLLEYSDLNINMLSTMSLDFMQFDKPVINTVFGNVANGLYNDQRFLEYAHIINVINSNATRIVKNVTELIDAIKMDLEVPELKQKERTALVKLQVGAPLLNTGKRIATTLLQWV</sequence>
<dbReference type="AlphaFoldDB" id="A0A2S1LNR1"/>
<evidence type="ECO:0000313" key="2">
    <source>
        <dbReference type="Proteomes" id="UP000244677"/>
    </source>
</evidence>
<dbReference type="Gene3D" id="3.40.50.12580">
    <property type="match status" value="1"/>
</dbReference>
<dbReference type="SUPFAM" id="SSF53756">
    <property type="entry name" value="UDP-Glycosyltransferase/glycogen phosphorylase"/>
    <property type="match status" value="1"/>
</dbReference>
<dbReference type="KEGG" id="fki:FK004_09145"/>
<dbReference type="InterPro" id="IPR043148">
    <property type="entry name" value="TagF_C"/>
</dbReference>
<protein>
    <recommendedName>
        <fullName evidence="3">UDP-glycosyltransferase</fullName>
    </recommendedName>
</protein>
<evidence type="ECO:0008006" key="3">
    <source>
        <dbReference type="Google" id="ProtNLM"/>
    </source>
</evidence>
<dbReference type="RefSeq" id="WP_108736990.1">
    <property type="nucleotide sequence ID" value="NZ_CP020919.1"/>
</dbReference>
<dbReference type="OrthoDB" id="913551at2"/>